<accession>A0AA38U5X5</accession>
<feature type="region of interest" description="Disordered" evidence="1">
    <location>
        <begin position="604"/>
        <end position="659"/>
    </location>
</feature>
<dbReference type="AlphaFoldDB" id="A0AA38U5X5"/>
<feature type="region of interest" description="Disordered" evidence="1">
    <location>
        <begin position="177"/>
        <end position="326"/>
    </location>
</feature>
<reference evidence="2" key="1">
    <citation type="submission" date="2022-08" db="EMBL/GenBank/DDBJ databases">
        <authorList>
            <consortium name="DOE Joint Genome Institute"/>
            <person name="Min B."/>
            <person name="Riley R."/>
            <person name="Sierra-Patev S."/>
            <person name="Naranjo-Ortiz M."/>
            <person name="Looney B."/>
            <person name="Konkel Z."/>
            <person name="Slot J.C."/>
            <person name="Sakamoto Y."/>
            <person name="Steenwyk J.L."/>
            <person name="Rokas A."/>
            <person name="Carro J."/>
            <person name="Camarero S."/>
            <person name="Ferreira P."/>
            <person name="Molpeceres G."/>
            <person name="Ruiz-Duenas F.J."/>
            <person name="Serrano A."/>
            <person name="Henrissat B."/>
            <person name="Drula E."/>
            <person name="Hughes K.W."/>
            <person name="Mata J.L."/>
            <person name="Ishikawa N.K."/>
            <person name="Vargas-Isla R."/>
            <person name="Ushijima S."/>
            <person name="Smith C.A."/>
            <person name="Ahrendt S."/>
            <person name="Andreopoulos W."/>
            <person name="He G."/>
            <person name="Labutti K."/>
            <person name="Lipzen A."/>
            <person name="Ng V."/>
            <person name="Sandor L."/>
            <person name="Barry K."/>
            <person name="Martinez A.T."/>
            <person name="Xiao Y."/>
            <person name="Gibbons J.G."/>
            <person name="Terashima K."/>
            <person name="Hibbett D.S."/>
            <person name="Grigoriev I.V."/>
        </authorList>
    </citation>
    <scope>NUCLEOTIDE SEQUENCE</scope>
    <source>
        <strain evidence="2">TFB9207</strain>
    </source>
</reference>
<evidence type="ECO:0000313" key="3">
    <source>
        <dbReference type="Proteomes" id="UP001163846"/>
    </source>
</evidence>
<comment type="caution">
    <text evidence="2">The sequence shown here is derived from an EMBL/GenBank/DDBJ whole genome shotgun (WGS) entry which is preliminary data.</text>
</comment>
<protein>
    <submittedName>
        <fullName evidence="2">Uncharacterized protein</fullName>
    </submittedName>
</protein>
<evidence type="ECO:0000313" key="2">
    <source>
        <dbReference type="EMBL" id="KAJ3832962.1"/>
    </source>
</evidence>
<feature type="compositionally biased region" description="Acidic residues" evidence="1">
    <location>
        <begin position="200"/>
        <end position="212"/>
    </location>
</feature>
<name>A0AA38U5X5_9AGAR</name>
<dbReference type="Proteomes" id="UP001163846">
    <property type="component" value="Unassembled WGS sequence"/>
</dbReference>
<evidence type="ECO:0000256" key="1">
    <source>
        <dbReference type="SAM" id="MobiDB-lite"/>
    </source>
</evidence>
<feature type="compositionally biased region" description="Low complexity" evidence="1">
    <location>
        <begin position="290"/>
        <end position="300"/>
    </location>
</feature>
<organism evidence="2 3">
    <name type="scientific">Lentinula raphanica</name>
    <dbReference type="NCBI Taxonomy" id="153919"/>
    <lineage>
        <taxon>Eukaryota</taxon>
        <taxon>Fungi</taxon>
        <taxon>Dikarya</taxon>
        <taxon>Basidiomycota</taxon>
        <taxon>Agaricomycotina</taxon>
        <taxon>Agaricomycetes</taxon>
        <taxon>Agaricomycetidae</taxon>
        <taxon>Agaricales</taxon>
        <taxon>Marasmiineae</taxon>
        <taxon>Omphalotaceae</taxon>
        <taxon>Lentinula</taxon>
    </lineage>
</organism>
<feature type="compositionally biased region" description="Polar residues" evidence="1">
    <location>
        <begin position="315"/>
        <end position="324"/>
    </location>
</feature>
<dbReference type="EMBL" id="MU806806">
    <property type="protein sequence ID" value="KAJ3832962.1"/>
    <property type="molecule type" value="Genomic_DNA"/>
</dbReference>
<proteinExistence type="predicted"/>
<keyword evidence="3" id="KW-1185">Reference proteome</keyword>
<gene>
    <name evidence="2" type="ORF">F5878DRAFT_713484</name>
</gene>
<sequence>MLYQALNVVQDALTDVMDGPKAKTKDALLSMLKEPMVTSALGYYRIFWHKTRCCPLFALRFICLFCDFCEKILTKAEYATKVYNEDTRRGLGVDKSLRNKTRAIKGPSHNVASLAIPLPLDPSTYEGQLLITIAQAGAASNVLHHPVTGTVLLPDPSGVADLPPASPLLNALEDEDFENEGPASPVEENDGPASPALDLGVEDDGETEVSEDTDAKDVFKAPKGKGKAKASNEFPIRSSPRVRHSKASTAKAGPPVASRPIPKPTKRERDTSSPVADVEMQEPLPKKAKTSTASAKTTTESPPPQVADAAPTRTAKGSKSSVATQDVAMEPEVLLEHNDLDTTNHHSLFLTNPNFQVKTAFADLVEQDSGLKRRPEMQILRSSPWTLDDKLKELGAFLTTGGVSFSLDNLGRFGHLVSRRMVHEDSDMAVSDPDLAPALDCVLCQVRGLTCTAGSRLGGPCQGCTQSHRTCPSALHLELQSDLLQDLPKSVQSLPGGYSLALTRFQAGLDRYFRAQELAQEMFNLDGYNLTNLVRDLKVAGLDANVVLTAWAKEHPNEKLGYDDATLFATFFNWNSSCNLSAYLEKPEDIEKFQQFLKDHKLDIPSAPSTSGEATSVPGEPPVEEPKKTYSAMHASNWNVEAAAKPDEPTTPIPDEQKP</sequence>